<reference evidence="4 5" key="1">
    <citation type="submission" date="2022-04" db="EMBL/GenBank/DDBJ databases">
        <title>The arsenic-methylating capacity of Chitinophaga filiformis YT5 during chitin decomposition.</title>
        <authorList>
            <person name="Chen G."/>
            <person name="Liang Y."/>
        </authorList>
    </citation>
    <scope>NUCLEOTIDE SEQUENCE [LARGE SCALE GENOMIC DNA]</scope>
    <source>
        <strain evidence="4 5">YT5</strain>
    </source>
</reference>
<dbReference type="PANTHER" id="PTHR16943:SF8">
    <property type="entry name" value="2-METHYLCITRATE DEHYDRATASE"/>
    <property type="match status" value="1"/>
</dbReference>
<dbReference type="Pfam" id="PF03972">
    <property type="entry name" value="MmgE_PrpD_N"/>
    <property type="match status" value="1"/>
</dbReference>
<dbReference type="Gene3D" id="1.10.4100.10">
    <property type="entry name" value="2-methylcitrate dehydratase PrpD"/>
    <property type="match status" value="1"/>
</dbReference>
<evidence type="ECO:0000259" key="2">
    <source>
        <dbReference type="Pfam" id="PF03972"/>
    </source>
</evidence>
<dbReference type="EMBL" id="CP095855">
    <property type="protein sequence ID" value="UPK72550.1"/>
    <property type="molecule type" value="Genomic_DNA"/>
</dbReference>
<evidence type="ECO:0000256" key="1">
    <source>
        <dbReference type="ARBA" id="ARBA00006174"/>
    </source>
</evidence>
<dbReference type="InterPro" id="IPR042183">
    <property type="entry name" value="MmgE/PrpD_sf_1"/>
</dbReference>
<evidence type="ECO:0000259" key="3">
    <source>
        <dbReference type="Pfam" id="PF19305"/>
    </source>
</evidence>
<dbReference type="PANTHER" id="PTHR16943">
    <property type="entry name" value="2-METHYLCITRATE DEHYDRATASE-RELATED"/>
    <property type="match status" value="1"/>
</dbReference>
<dbReference type="InterPro" id="IPR005656">
    <property type="entry name" value="MmgE_PrpD"/>
</dbReference>
<dbReference type="RefSeq" id="WP_247814735.1">
    <property type="nucleotide sequence ID" value="NZ_CP095855.1"/>
</dbReference>
<dbReference type="InterPro" id="IPR045337">
    <property type="entry name" value="MmgE_PrpD_C"/>
</dbReference>
<evidence type="ECO:0000313" key="5">
    <source>
        <dbReference type="Proteomes" id="UP000830198"/>
    </source>
</evidence>
<dbReference type="SUPFAM" id="SSF103378">
    <property type="entry name" value="2-methylcitrate dehydratase PrpD"/>
    <property type="match status" value="1"/>
</dbReference>
<gene>
    <name evidence="4" type="ORF">MYF79_14755</name>
</gene>
<dbReference type="Pfam" id="PF19305">
    <property type="entry name" value="MmgE_PrpD_C"/>
    <property type="match status" value="1"/>
</dbReference>
<dbReference type="InterPro" id="IPR045336">
    <property type="entry name" value="MmgE_PrpD_N"/>
</dbReference>
<dbReference type="Proteomes" id="UP000830198">
    <property type="component" value="Chromosome"/>
</dbReference>
<sequence length="479" mass="52984">MSTATQTVMPGTVATALTTSMARFANLSAFDQLDTEITDQLKRHLLDTVGSMIYASRQDTIQKCLRTLKMLQQNGDCVVPLLGATGVDRAAQWYTQLIRYPDFMDNYLGKDATCHPSDNIGSILAASQLVNASGRDILTAMAIAYQLQCKLVDEIPVMMKGIDHTMLLACSVSATLCRLFSLTEEQAAHAIGTAACSFNPAVGSRQSYTYEWKGLASSLVASGCMQIVLLAKEGITGPVSYFEGSVGFEHLTGMKPHFRQEQGDFSLIPRCILKSYNAEVHTQSAIEAALMLREQHNLVPGEIKEVKVTTFETAYDIVGGGHYGDRHVVQTKEQADHSMAYVIAVALIDGAVWPDQLLKERIRRPDVQELLRKVSTHTNFPLKAPRKVVDYLDPYTSVYPDKMPAKVTITLNSGEELEQKCEDFKGFFTRPLSWDDVIKKFSHLAEGIIDQQLQSKIIRVIHNLENESGESLITLLANI</sequence>
<organism evidence="4 5">
    <name type="scientific">Chitinophaga filiformis</name>
    <name type="common">Myxococcus filiformis</name>
    <name type="synonym">Flexibacter filiformis</name>
    <dbReference type="NCBI Taxonomy" id="104663"/>
    <lineage>
        <taxon>Bacteria</taxon>
        <taxon>Pseudomonadati</taxon>
        <taxon>Bacteroidota</taxon>
        <taxon>Chitinophagia</taxon>
        <taxon>Chitinophagales</taxon>
        <taxon>Chitinophagaceae</taxon>
        <taxon>Chitinophaga</taxon>
    </lineage>
</organism>
<accession>A0ABY4I9K0</accession>
<dbReference type="InterPro" id="IPR042188">
    <property type="entry name" value="MmgE/PrpD_sf_2"/>
</dbReference>
<evidence type="ECO:0000313" key="4">
    <source>
        <dbReference type="EMBL" id="UPK72550.1"/>
    </source>
</evidence>
<name>A0ABY4I9K0_CHIFI</name>
<feature type="domain" description="MmgE/PrpD C-terminal" evidence="3">
    <location>
        <begin position="276"/>
        <end position="465"/>
    </location>
</feature>
<dbReference type="InterPro" id="IPR036148">
    <property type="entry name" value="MmgE/PrpD_sf"/>
</dbReference>
<keyword evidence="5" id="KW-1185">Reference proteome</keyword>
<proteinExistence type="inferred from homology"/>
<protein>
    <submittedName>
        <fullName evidence="4">MmgE/PrpD family protein</fullName>
    </submittedName>
</protein>
<feature type="domain" description="MmgE/PrpD N-terminal" evidence="2">
    <location>
        <begin position="20"/>
        <end position="258"/>
    </location>
</feature>
<comment type="similarity">
    <text evidence="1">Belongs to the PrpD family.</text>
</comment>
<dbReference type="Gene3D" id="3.30.1330.120">
    <property type="entry name" value="2-methylcitrate dehydratase PrpD"/>
    <property type="match status" value="1"/>
</dbReference>